<organism evidence="1 2">
    <name type="scientific">Hanseniaspora valbyensis NRRL Y-1626</name>
    <dbReference type="NCBI Taxonomy" id="766949"/>
    <lineage>
        <taxon>Eukaryota</taxon>
        <taxon>Fungi</taxon>
        <taxon>Dikarya</taxon>
        <taxon>Ascomycota</taxon>
        <taxon>Saccharomycotina</taxon>
        <taxon>Saccharomycetes</taxon>
        <taxon>Saccharomycodales</taxon>
        <taxon>Saccharomycodaceae</taxon>
        <taxon>Hanseniaspora</taxon>
    </lineage>
</organism>
<comment type="caution">
    <text evidence="1">The sequence shown here is derived from an EMBL/GenBank/DDBJ whole genome shotgun (WGS) entry which is preliminary data.</text>
</comment>
<dbReference type="Proteomes" id="UP000092321">
    <property type="component" value="Unassembled WGS sequence"/>
</dbReference>
<dbReference type="AlphaFoldDB" id="A0A1B7TII6"/>
<keyword evidence="2" id="KW-1185">Reference proteome</keyword>
<name>A0A1B7TII6_9ASCO</name>
<sequence>MDLPIVMSYTNPLLNENTTLKIIQLFNKVPVDEKYQKEFDEILYTTVPLIYRFYYENYTTIKDYKYGNDLNKAEITSFIKLPLLSDTTMLRSISKDNHRLANGVDIIKLNTLNNNYENRGAGNSYYESLKFGVFKTGIKNHFTRVNYLPCELKKDDFDITLTFTDKYHVLKQFANHKLFMNMQLYQIEMIIKKLYLHFNGNVELVDEKTCLAVMNQFFCHMDSFINMDPHQYQSANKYSNTLLNSIKVSDFPHLYHFINYNKAFIKNLVDKQLFYKVVKRKLVDRKIKYYNFKDIDDANMNAILNNKIIDSVKDKEKYMPYRRISRNKRCLKKKDLLKTIHYYCINYYPKYLLKIYKRDEEIAVKLFSKFELRYTERRRQIHNKKLPLFKLKKIEKQKPLDPIQKERFSFNKIFNPHNTRTEILDEEIFIPRNITILKLYLKFIYMNLENKLMFDINSTKDLHYLKEKVFLLQNFQDDEIFSVENSSRETALLEDAEEIDELTKNKLMVKKLLFQFCGE</sequence>
<evidence type="ECO:0000313" key="2">
    <source>
        <dbReference type="Proteomes" id="UP000092321"/>
    </source>
</evidence>
<evidence type="ECO:0000313" key="1">
    <source>
        <dbReference type="EMBL" id="OBA28561.1"/>
    </source>
</evidence>
<proteinExistence type="predicted"/>
<dbReference type="OrthoDB" id="3972431at2759"/>
<gene>
    <name evidence="1" type="ORF">HANVADRAFT_51452</name>
</gene>
<dbReference type="EMBL" id="LXPE01000003">
    <property type="protein sequence ID" value="OBA28561.1"/>
    <property type="molecule type" value="Genomic_DNA"/>
</dbReference>
<accession>A0A1B7TII6</accession>
<reference evidence="2" key="1">
    <citation type="journal article" date="2016" name="Proc. Natl. Acad. Sci. U.S.A.">
        <title>Comparative genomics of biotechnologically important yeasts.</title>
        <authorList>
            <person name="Riley R."/>
            <person name="Haridas S."/>
            <person name="Wolfe K.H."/>
            <person name="Lopes M.R."/>
            <person name="Hittinger C.T."/>
            <person name="Goeker M."/>
            <person name="Salamov A.A."/>
            <person name="Wisecaver J.H."/>
            <person name="Long T.M."/>
            <person name="Calvey C.H."/>
            <person name="Aerts A.L."/>
            <person name="Barry K.W."/>
            <person name="Choi C."/>
            <person name="Clum A."/>
            <person name="Coughlan A.Y."/>
            <person name="Deshpande S."/>
            <person name="Douglass A.P."/>
            <person name="Hanson S.J."/>
            <person name="Klenk H.-P."/>
            <person name="LaButti K.M."/>
            <person name="Lapidus A."/>
            <person name="Lindquist E.A."/>
            <person name="Lipzen A.M."/>
            <person name="Meier-Kolthoff J.P."/>
            <person name="Ohm R.A."/>
            <person name="Otillar R.P."/>
            <person name="Pangilinan J.L."/>
            <person name="Peng Y."/>
            <person name="Rokas A."/>
            <person name="Rosa C.A."/>
            <person name="Scheuner C."/>
            <person name="Sibirny A.A."/>
            <person name="Slot J.C."/>
            <person name="Stielow J.B."/>
            <person name="Sun H."/>
            <person name="Kurtzman C.P."/>
            <person name="Blackwell M."/>
            <person name="Grigoriev I.V."/>
            <person name="Jeffries T.W."/>
        </authorList>
    </citation>
    <scope>NUCLEOTIDE SEQUENCE [LARGE SCALE GENOMIC DNA]</scope>
    <source>
        <strain evidence="2">NRRL Y-1626</strain>
    </source>
</reference>
<protein>
    <submittedName>
        <fullName evidence="1">Uncharacterized protein</fullName>
    </submittedName>
</protein>